<dbReference type="EMBL" id="JBHUKS010000035">
    <property type="protein sequence ID" value="MFD2474144.1"/>
    <property type="molecule type" value="Genomic_DNA"/>
</dbReference>
<gene>
    <name evidence="2" type="ORF">ACFSVL_42535</name>
</gene>
<evidence type="ECO:0000313" key="2">
    <source>
        <dbReference type="EMBL" id="MFD2474144.1"/>
    </source>
</evidence>
<evidence type="ECO:0008006" key="4">
    <source>
        <dbReference type="Google" id="ProtNLM"/>
    </source>
</evidence>
<evidence type="ECO:0000313" key="3">
    <source>
        <dbReference type="Proteomes" id="UP001597483"/>
    </source>
</evidence>
<evidence type="ECO:0000256" key="1">
    <source>
        <dbReference type="SAM" id="MobiDB-lite"/>
    </source>
</evidence>
<protein>
    <recommendedName>
        <fullName evidence="4">Guanylate cyclase domain-containing protein</fullName>
    </recommendedName>
</protein>
<feature type="compositionally biased region" description="Pro residues" evidence="1">
    <location>
        <begin position="360"/>
        <end position="375"/>
    </location>
</feature>
<dbReference type="RefSeq" id="WP_378313144.1">
    <property type="nucleotide sequence ID" value="NZ_JBHUKS010000035.1"/>
</dbReference>
<reference evidence="3" key="1">
    <citation type="journal article" date="2019" name="Int. J. Syst. Evol. Microbiol.">
        <title>The Global Catalogue of Microorganisms (GCM) 10K type strain sequencing project: providing services to taxonomists for standard genome sequencing and annotation.</title>
        <authorList>
            <consortium name="The Broad Institute Genomics Platform"/>
            <consortium name="The Broad Institute Genome Sequencing Center for Infectious Disease"/>
            <person name="Wu L."/>
            <person name="Ma J."/>
        </authorList>
    </citation>
    <scope>NUCLEOTIDE SEQUENCE [LARGE SCALE GENOMIC DNA]</scope>
    <source>
        <strain evidence="3">CGMCC 4.7641</strain>
    </source>
</reference>
<feature type="region of interest" description="Disordered" evidence="1">
    <location>
        <begin position="357"/>
        <end position="383"/>
    </location>
</feature>
<dbReference type="Proteomes" id="UP001597483">
    <property type="component" value="Unassembled WGS sequence"/>
</dbReference>
<comment type="caution">
    <text evidence="2">The sequence shown here is derived from an EMBL/GenBank/DDBJ whole genome shotgun (WGS) entry which is preliminary data.</text>
</comment>
<accession>A0ABW5HMS1</accession>
<keyword evidence="3" id="KW-1185">Reference proteome</keyword>
<sequence>MPDHKEFSRVLFVAADAWRYGGRDGRQQAELQEALVDAVNAAGQASGLDPASWERQDAGDGFLAIVRDNGAELALVDPFVRELNAWLARFNHVRRADTRLRLRLAIHHGGVVPAACGYAADGAVHVGRLLNSDPVRAALDAVPEANLVQVVSESIYHGSVRQCLTDLYPEDFTEVLVDMPGKGFRAAAWIRVPGTSAEQLSSLTGPETLAVCVRRPDLPAALADSVGRAALASFDAAGISAVEKISNWDNDFVVPLSAPDTGSRVLGVWVDHLTRALAEAGCPAMSIGIDSDVAAARQLAASQAAAAIFAGAADAPPVLIVSGEVHRRFVAGSSARMVAPESFRRVGTEPESWLRVPGYSLPPEPRPDRPAPTPAWAPASAPHHGPVSNIGQATIHGDHITGNVYRDGRMA</sequence>
<name>A0ABW5HMS1_9PSEU</name>
<proteinExistence type="predicted"/>
<organism evidence="2 3">
    <name type="scientific">Amycolatopsis silviterrae</name>
    <dbReference type="NCBI Taxonomy" id="1656914"/>
    <lineage>
        <taxon>Bacteria</taxon>
        <taxon>Bacillati</taxon>
        <taxon>Actinomycetota</taxon>
        <taxon>Actinomycetes</taxon>
        <taxon>Pseudonocardiales</taxon>
        <taxon>Pseudonocardiaceae</taxon>
        <taxon>Amycolatopsis</taxon>
    </lineage>
</organism>